<name>A0AAD8DLP3_MYTSE</name>
<gene>
    <name evidence="2" type="ORF">PYW07_012721</name>
</gene>
<sequence>MWEYLSINHQINNIVARNFNQDSLENFFGAIRSNGVRNINPNCNQFINSFKTLIVNNYNSPHSAGANCEEDFNTVMQSLSHLIINNYDDSHTVDFACNIDSLLNVMSEIKNNDSLLHVESKKYVTGYVIKKSK</sequence>
<accession>A0AAD8DLP3</accession>
<evidence type="ECO:0000313" key="2">
    <source>
        <dbReference type="EMBL" id="KAJ8706643.1"/>
    </source>
</evidence>
<protein>
    <recommendedName>
        <fullName evidence="1">Transposable element P transposase-like RNase H C-terminal domain-containing protein</fullName>
    </recommendedName>
</protein>
<dbReference type="AlphaFoldDB" id="A0AAD8DLP3"/>
<feature type="domain" description="Transposable element P transposase-like RNase H C-terminal" evidence="1">
    <location>
        <begin position="19"/>
        <end position="51"/>
    </location>
</feature>
<comment type="caution">
    <text evidence="2">The sequence shown here is derived from an EMBL/GenBank/DDBJ whole genome shotgun (WGS) entry which is preliminary data.</text>
</comment>
<dbReference type="Proteomes" id="UP001231518">
    <property type="component" value="Chromosome 30"/>
</dbReference>
<reference evidence="2" key="1">
    <citation type="submission" date="2023-03" db="EMBL/GenBank/DDBJ databases">
        <title>Chromosome-level genomes of two armyworms, Mythimna separata and Mythimna loreyi, provide insights into the biosynthesis and reception of sex pheromones.</title>
        <authorList>
            <person name="Zhao H."/>
        </authorList>
    </citation>
    <scope>NUCLEOTIDE SEQUENCE</scope>
    <source>
        <strain evidence="2">BeijingLab</strain>
        <tissue evidence="2">Pupa</tissue>
    </source>
</reference>
<evidence type="ECO:0000313" key="3">
    <source>
        <dbReference type="Proteomes" id="UP001231518"/>
    </source>
</evidence>
<dbReference type="EMBL" id="JARGEI010000028">
    <property type="protein sequence ID" value="KAJ8706643.1"/>
    <property type="molecule type" value="Genomic_DNA"/>
</dbReference>
<keyword evidence="3" id="KW-1185">Reference proteome</keyword>
<dbReference type="InterPro" id="IPR048367">
    <property type="entry name" value="TNP-like_RNaseH_C"/>
</dbReference>
<evidence type="ECO:0000259" key="1">
    <source>
        <dbReference type="Pfam" id="PF21789"/>
    </source>
</evidence>
<proteinExistence type="predicted"/>
<organism evidence="2 3">
    <name type="scientific">Mythimna separata</name>
    <name type="common">Oriental armyworm</name>
    <name type="synonym">Pseudaletia separata</name>
    <dbReference type="NCBI Taxonomy" id="271217"/>
    <lineage>
        <taxon>Eukaryota</taxon>
        <taxon>Metazoa</taxon>
        <taxon>Ecdysozoa</taxon>
        <taxon>Arthropoda</taxon>
        <taxon>Hexapoda</taxon>
        <taxon>Insecta</taxon>
        <taxon>Pterygota</taxon>
        <taxon>Neoptera</taxon>
        <taxon>Endopterygota</taxon>
        <taxon>Lepidoptera</taxon>
        <taxon>Glossata</taxon>
        <taxon>Ditrysia</taxon>
        <taxon>Noctuoidea</taxon>
        <taxon>Noctuidae</taxon>
        <taxon>Noctuinae</taxon>
        <taxon>Hadenini</taxon>
        <taxon>Mythimna</taxon>
    </lineage>
</organism>
<dbReference type="Pfam" id="PF21789">
    <property type="entry name" value="TNP-like_RNaseH_C"/>
    <property type="match status" value="1"/>
</dbReference>